<organism evidence="1">
    <name type="scientific">Salmonella enterica subsp. enterica serovar Eastbourne</name>
    <dbReference type="NCBI Taxonomy" id="486993"/>
    <lineage>
        <taxon>Bacteria</taxon>
        <taxon>Pseudomonadati</taxon>
        <taxon>Pseudomonadota</taxon>
        <taxon>Gammaproteobacteria</taxon>
        <taxon>Enterobacterales</taxon>
        <taxon>Enterobacteriaceae</taxon>
        <taxon>Salmonella</taxon>
    </lineage>
</organism>
<reference evidence="1" key="1">
    <citation type="journal article" date="2018" name="Genome Biol.">
        <title>SKESA: strategic k-mer extension for scrupulous assemblies.</title>
        <authorList>
            <person name="Souvorov A."/>
            <person name="Agarwala R."/>
            <person name="Lipman D.J."/>
        </authorList>
    </citation>
    <scope>NUCLEOTIDE SEQUENCE</scope>
    <source>
        <strain evidence="1">M138</strain>
    </source>
</reference>
<proteinExistence type="predicted"/>
<dbReference type="EMBL" id="DAAMHJ010000041">
    <property type="protein sequence ID" value="HAC6678896.1"/>
    <property type="molecule type" value="Genomic_DNA"/>
</dbReference>
<dbReference type="AlphaFoldDB" id="A0A702BA57"/>
<protein>
    <submittedName>
        <fullName evidence="1">Uncharacterized protein</fullName>
    </submittedName>
</protein>
<comment type="caution">
    <text evidence="1">The sequence shown here is derived from an EMBL/GenBank/DDBJ whole genome shotgun (WGS) entry which is preliminary data.</text>
</comment>
<sequence length="91" mass="10024">MLPEVFPGNNKAFERPARSAVKVACSVLRKAPPQLAVLIRHFCEQLAGALFPGRYPSVPAIVPAITQSVKTEKTRCNRKRLIRPGESRQTG</sequence>
<evidence type="ECO:0000313" key="1">
    <source>
        <dbReference type="EMBL" id="HAC6678896.1"/>
    </source>
</evidence>
<reference evidence="1" key="2">
    <citation type="submission" date="2018-07" db="EMBL/GenBank/DDBJ databases">
        <authorList>
            <consortium name="NCBI Pathogen Detection Project"/>
        </authorList>
    </citation>
    <scope>NUCLEOTIDE SEQUENCE</scope>
    <source>
        <strain evidence="1">M138</strain>
    </source>
</reference>
<accession>A0A702BA57</accession>
<name>A0A702BA57_SALET</name>
<gene>
    <name evidence="1" type="ORF">G0D12_25080</name>
</gene>